<keyword evidence="1" id="KW-1133">Transmembrane helix</keyword>
<evidence type="ECO:0000313" key="3">
    <source>
        <dbReference type="Proteomes" id="UP000266391"/>
    </source>
</evidence>
<dbReference type="EMBL" id="QSIQ01000011">
    <property type="protein sequence ID" value="RHD03531.1"/>
    <property type="molecule type" value="Genomic_DNA"/>
</dbReference>
<comment type="caution">
    <text evidence="2">The sequence shown here is derived from an EMBL/GenBank/DDBJ whole genome shotgun (WGS) entry which is preliminary data.</text>
</comment>
<accession>A0A396AF86</accession>
<dbReference type="AlphaFoldDB" id="A0A396AF86"/>
<proteinExistence type="predicted"/>
<evidence type="ECO:0000256" key="1">
    <source>
        <dbReference type="SAM" id="Phobius"/>
    </source>
</evidence>
<feature type="transmembrane region" description="Helical" evidence="1">
    <location>
        <begin position="94"/>
        <end position="115"/>
    </location>
</feature>
<keyword evidence="1" id="KW-0812">Transmembrane</keyword>
<name>A0A396AF86_9FIRM</name>
<organism evidence="2 3">
    <name type="scientific">Roseburia inulinivorans</name>
    <dbReference type="NCBI Taxonomy" id="360807"/>
    <lineage>
        <taxon>Bacteria</taxon>
        <taxon>Bacillati</taxon>
        <taxon>Bacillota</taxon>
        <taxon>Clostridia</taxon>
        <taxon>Lachnospirales</taxon>
        <taxon>Lachnospiraceae</taxon>
        <taxon>Roseburia</taxon>
    </lineage>
</organism>
<reference evidence="2 3" key="1">
    <citation type="submission" date="2018-08" db="EMBL/GenBank/DDBJ databases">
        <title>A genome reference for cultivated species of the human gut microbiota.</title>
        <authorList>
            <person name="Zou Y."/>
            <person name="Xue W."/>
            <person name="Luo G."/>
        </authorList>
    </citation>
    <scope>NUCLEOTIDE SEQUENCE [LARGE SCALE GENOMIC DNA]</scope>
    <source>
        <strain evidence="2 3">AM32-8LB</strain>
    </source>
</reference>
<evidence type="ECO:0000313" key="2">
    <source>
        <dbReference type="EMBL" id="RHD03531.1"/>
    </source>
</evidence>
<sequence length="116" mass="13212">MDRVFTIEQLRPIKNGMTLSRDAKMGTTIGITFFSLGKDTSISQECYEQHHQSRIRNCIRRYALCTNRKAGRMYSLLTLILSPACKMSLYKIGIFWIIIATASVRIIAIVLSYAIC</sequence>
<keyword evidence="1" id="KW-0472">Membrane</keyword>
<gene>
    <name evidence="2" type="ORF">DW813_08695</name>
</gene>
<dbReference type="RefSeq" id="WP_118092928.1">
    <property type="nucleotide sequence ID" value="NZ_QSIQ01000011.1"/>
</dbReference>
<protein>
    <submittedName>
        <fullName evidence="2">Uncharacterized protein</fullName>
    </submittedName>
</protein>
<dbReference type="Proteomes" id="UP000266391">
    <property type="component" value="Unassembled WGS sequence"/>
</dbReference>